<reference evidence="1" key="1">
    <citation type="journal article" date="2023" name="bioRxiv">
        <title>Improved chromosome-level genome assembly for marigold (Tagetes erecta).</title>
        <authorList>
            <person name="Jiang F."/>
            <person name="Yuan L."/>
            <person name="Wang S."/>
            <person name="Wang H."/>
            <person name="Xu D."/>
            <person name="Wang A."/>
            <person name="Fan W."/>
        </authorList>
    </citation>
    <scope>NUCLEOTIDE SEQUENCE</scope>
    <source>
        <strain evidence="1">WSJ</strain>
        <tissue evidence="1">Leaf</tissue>
    </source>
</reference>
<accession>A0AAD8P7F6</accession>
<dbReference type="Gene3D" id="3.40.50.2000">
    <property type="entry name" value="Glycogen Phosphorylase B"/>
    <property type="match status" value="1"/>
</dbReference>
<dbReference type="Proteomes" id="UP001229421">
    <property type="component" value="Unassembled WGS sequence"/>
</dbReference>
<proteinExistence type="predicted"/>
<sequence length="115" mass="13283">METRISLMVTRSLDSIREAFKSLVVEKNMVALFIDLFGTDAFDVAIEYGVSPYVFFPSTAMLCFFIYQNQEVDLNRLIHDQNRSFHQLIHQNPSLFGDFALILSFLQKVLLSLEL</sequence>
<dbReference type="SUPFAM" id="SSF53756">
    <property type="entry name" value="UDP-Glycosyltransferase/glycogen phosphorylase"/>
    <property type="match status" value="1"/>
</dbReference>
<name>A0AAD8P7F6_TARER</name>
<dbReference type="EMBL" id="JAUHHV010000001">
    <property type="protein sequence ID" value="KAK1436308.1"/>
    <property type="molecule type" value="Genomic_DNA"/>
</dbReference>
<comment type="caution">
    <text evidence="1">The sequence shown here is derived from an EMBL/GenBank/DDBJ whole genome shotgun (WGS) entry which is preliminary data.</text>
</comment>
<dbReference type="AlphaFoldDB" id="A0AAD8P7F6"/>
<keyword evidence="2" id="KW-1185">Reference proteome</keyword>
<gene>
    <name evidence="1" type="ORF">QVD17_02087</name>
</gene>
<organism evidence="1 2">
    <name type="scientific">Tagetes erecta</name>
    <name type="common">African marigold</name>
    <dbReference type="NCBI Taxonomy" id="13708"/>
    <lineage>
        <taxon>Eukaryota</taxon>
        <taxon>Viridiplantae</taxon>
        <taxon>Streptophyta</taxon>
        <taxon>Embryophyta</taxon>
        <taxon>Tracheophyta</taxon>
        <taxon>Spermatophyta</taxon>
        <taxon>Magnoliopsida</taxon>
        <taxon>eudicotyledons</taxon>
        <taxon>Gunneridae</taxon>
        <taxon>Pentapetalae</taxon>
        <taxon>asterids</taxon>
        <taxon>campanulids</taxon>
        <taxon>Asterales</taxon>
        <taxon>Asteraceae</taxon>
        <taxon>Asteroideae</taxon>
        <taxon>Heliantheae alliance</taxon>
        <taxon>Tageteae</taxon>
        <taxon>Tagetes</taxon>
    </lineage>
</organism>
<protein>
    <submittedName>
        <fullName evidence="1">Uncharacterized protein</fullName>
    </submittedName>
</protein>
<evidence type="ECO:0000313" key="2">
    <source>
        <dbReference type="Proteomes" id="UP001229421"/>
    </source>
</evidence>
<evidence type="ECO:0000313" key="1">
    <source>
        <dbReference type="EMBL" id="KAK1436308.1"/>
    </source>
</evidence>